<dbReference type="EMBL" id="LNZG01000023">
    <property type="protein sequence ID" value="ODA89978.1"/>
    <property type="molecule type" value="Genomic_DNA"/>
</dbReference>
<protein>
    <recommendedName>
        <fullName evidence="4">Phage portal protein</fullName>
    </recommendedName>
</protein>
<dbReference type="InterPro" id="IPR006944">
    <property type="entry name" value="Phage/GTA_portal"/>
</dbReference>
<evidence type="ECO:0000313" key="2">
    <source>
        <dbReference type="EMBL" id="ODA89978.1"/>
    </source>
</evidence>
<dbReference type="NCBIfam" id="TIGR01537">
    <property type="entry name" value="portal_HK97"/>
    <property type="match status" value="1"/>
</dbReference>
<dbReference type="InterPro" id="IPR006427">
    <property type="entry name" value="Portal_HK97"/>
</dbReference>
<organism evidence="2 3">
    <name type="scientific">Leifsonia xyli subsp. xyli</name>
    <dbReference type="NCBI Taxonomy" id="59736"/>
    <lineage>
        <taxon>Bacteria</taxon>
        <taxon>Bacillati</taxon>
        <taxon>Actinomycetota</taxon>
        <taxon>Actinomycetes</taxon>
        <taxon>Micrococcales</taxon>
        <taxon>Microbacteriaceae</taxon>
        <taxon>Leifsonia</taxon>
    </lineage>
</organism>
<gene>
    <name evidence="2" type="ORF">ATY41_02755</name>
</gene>
<dbReference type="Gene3D" id="1.20.1270.210">
    <property type="match status" value="1"/>
</dbReference>
<evidence type="ECO:0008006" key="4">
    <source>
        <dbReference type="Google" id="ProtNLM"/>
    </source>
</evidence>
<dbReference type="AlphaFoldDB" id="A0A1E2SK02"/>
<evidence type="ECO:0000313" key="3">
    <source>
        <dbReference type="Proteomes" id="UP000094426"/>
    </source>
</evidence>
<dbReference type="OMA" id="NDIRRME"/>
<dbReference type="Gene3D" id="3.40.140.120">
    <property type="match status" value="1"/>
</dbReference>
<evidence type="ECO:0000256" key="1">
    <source>
        <dbReference type="SAM" id="MobiDB-lite"/>
    </source>
</evidence>
<dbReference type="Proteomes" id="UP000094426">
    <property type="component" value="Unassembled WGS sequence"/>
</dbReference>
<comment type="caution">
    <text evidence="2">The sequence shown here is derived from an EMBL/GenBank/DDBJ whole genome shotgun (WGS) entry which is preliminary data.</text>
</comment>
<feature type="region of interest" description="Disordered" evidence="1">
    <location>
        <begin position="380"/>
        <end position="414"/>
    </location>
</feature>
<name>A0A1E2SK02_LEIXY</name>
<reference evidence="2 3" key="1">
    <citation type="submission" date="2015-11" db="EMBL/GenBank/DDBJ databases">
        <authorList>
            <person name="Zhang Y."/>
            <person name="Guo Z."/>
        </authorList>
    </citation>
    <scope>NUCLEOTIDE SEQUENCE [LARGE SCALE GENOMIC DNA]</scope>
    <source>
        <strain evidence="3">gdw1</strain>
    </source>
</reference>
<proteinExistence type="predicted"/>
<sequence length="414" mass="44774">MSLFQKRSNGDSPFPVPPVSPFLGVSLFGGTTSDQSMRIAGVWACVRLLAETVSMMPLHAFTVRNGVHVPITDPPLIQRPAARDTMQDWLYQLMVSMLLRGNGYGQIVAHDRYGYPVQIEILDLERVSMSQDTTGVWTYTVNGVTVDSSTIFHIPAFRMPGNPKGLSPIAYAARTLGTVTAAESFGQGFFTDGAHPSSILTTDQPVSEENAQKIKARLVAAVNGREPAVLGAGVKWQAVQVTPEESQFLATQQFGISQIARIFGVPAELIGGGAPGSSITYANVTQRAMDYLTYSVQPWLTRIESAMFPLMPKRQHVRFDTSELVRLDPEAKWRVNAEKLNTASASINEVRADDDAPPVEWGDKPYLPAVKTTAAGIALQVGDQPGSGKATISATDDKPEETKPPTNGEPHGSH</sequence>
<dbReference type="Pfam" id="PF04860">
    <property type="entry name" value="Phage_portal"/>
    <property type="match status" value="1"/>
</dbReference>
<dbReference type="RefSeq" id="WP_011187018.1">
    <property type="nucleotide sequence ID" value="NZ_LNZG01000023.1"/>
</dbReference>
<dbReference type="Gene3D" id="3.30.1120.70">
    <property type="match status" value="1"/>
</dbReference>
<dbReference type="OrthoDB" id="9765386at2"/>
<accession>A0A1E2SK02</accession>